<proteinExistence type="predicted"/>
<dbReference type="KEGG" id="prz:GZH47_20520"/>
<evidence type="ECO:0000256" key="1">
    <source>
        <dbReference type="SAM" id="MobiDB-lite"/>
    </source>
</evidence>
<dbReference type="Gene3D" id="3.40.190.10">
    <property type="entry name" value="Periplasmic binding protein-like II"/>
    <property type="match status" value="2"/>
</dbReference>
<protein>
    <submittedName>
        <fullName evidence="4">ABC transporter substrate-binding protein</fullName>
    </submittedName>
</protein>
<reference evidence="4 5" key="1">
    <citation type="submission" date="2020-02" db="EMBL/GenBank/DDBJ databases">
        <title>Paenibacillus sp. nov., isolated from rhizosphere soil of tomato.</title>
        <authorList>
            <person name="Weon H.-Y."/>
            <person name="Lee S.A."/>
        </authorList>
    </citation>
    <scope>NUCLEOTIDE SEQUENCE [LARGE SCALE GENOMIC DNA]</scope>
    <source>
        <strain evidence="4 5">14171R-81</strain>
    </source>
</reference>
<feature type="chain" id="PRO_5039456583" evidence="2">
    <location>
        <begin position="24"/>
        <end position="539"/>
    </location>
</feature>
<sequence length="539" mass="58689">MKGLQRKGVSVLTAAFAVSLLLAGCGSNDNSSSTADGSSDSGGNNAAAANNANGSGTDSNGANTATNSNGGATGAANLKPYTIKWFVPGAAAQKDQAEVNEEVSKYLKDKINASFDLEVIDWGSWDDKMNLKFASSEPFDLLYTAAWNGFTTKISQGNIIDMTGLIDKDAPQAKAVIEPALLEGSKVNGKNYGMPTNKEMATQWGVMLRKDLVDKYSIDITTIKKLEDLEPYFDTIKDKEPGVTPFYLNKDTSLLSVWNSNNFDHYDIAAGTLPLGQSDFKLVDGLETPQAKAGYDLIHSWYQKGYVNKDAATLQDLSGGLKAGKAFAYPEQLKPGKDAEASTATGVQWVQVELTQPIIGTGDTQGAMTSISRTSKDPDRAMMFLNLLYTDKYLVNLIAFGIEGKHYKKVDDNTIDFADGVTAQTSGYNLNQAWLFGNQFNDYLWTNEDPQKWQKFMDFNKAAKNDTLLGFVFDPTNVKTETATIANVRKEFDSGLQSGTLDPNVYLPKYIDKMKAAGIEKVIAEEQKQLDAWRAAKGQ</sequence>
<feature type="domain" description="DUF3502" evidence="3">
    <location>
        <begin position="468"/>
        <end position="535"/>
    </location>
</feature>
<dbReference type="PROSITE" id="PS51257">
    <property type="entry name" value="PROKAR_LIPOPROTEIN"/>
    <property type="match status" value="1"/>
</dbReference>
<evidence type="ECO:0000313" key="5">
    <source>
        <dbReference type="Proteomes" id="UP000479114"/>
    </source>
</evidence>
<dbReference type="RefSeq" id="WP_162642785.1">
    <property type="nucleotide sequence ID" value="NZ_CP048286.1"/>
</dbReference>
<evidence type="ECO:0000313" key="4">
    <source>
        <dbReference type="EMBL" id="QHW32942.1"/>
    </source>
</evidence>
<name>A0A6C0P8T0_9BACL</name>
<dbReference type="SUPFAM" id="SSF53850">
    <property type="entry name" value="Periplasmic binding protein-like II"/>
    <property type="match status" value="1"/>
</dbReference>
<accession>A0A6C0P8T0</accession>
<dbReference type="Proteomes" id="UP000479114">
    <property type="component" value="Chromosome"/>
</dbReference>
<keyword evidence="2" id="KW-0732">Signal</keyword>
<evidence type="ECO:0000259" key="3">
    <source>
        <dbReference type="Pfam" id="PF12010"/>
    </source>
</evidence>
<feature type="signal peptide" evidence="2">
    <location>
        <begin position="1"/>
        <end position="23"/>
    </location>
</feature>
<dbReference type="AlphaFoldDB" id="A0A6C0P8T0"/>
<keyword evidence="5" id="KW-1185">Reference proteome</keyword>
<evidence type="ECO:0000256" key="2">
    <source>
        <dbReference type="SAM" id="SignalP"/>
    </source>
</evidence>
<dbReference type="InterPro" id="IPR022627">
    <property type="entry name" value="DUF3502"/>
</dbReference>
<dbReference type="EMBL" id="CP048286">
    <property type="protein sequence ID" value="QHW32942.1"/>
    <property type="molecule type" value="Genomic_DNA"/>
</dbReference>
<feature type="region of interest" description="Disordered" evidence="1">
    <location>
        <begin position="31"/>
        <end position="68"/>
    </location>
</feature>
<organism evidence="4 5">
    <name type="scientific">Paenibacillus rhizovicinus</name>
    <dbReference type="NCBI Taxonomy" id="2704463"/>
    <lineage>
        <taxon>Bacteria</taxon>
        <taxon>Bacillati</taxon>
        <taxon>Bacillota</taxon>
        <taxon>Bacilli</taxon>
        <taxon>Bacillales</taxon>
        <taxon>Paenibacillaceae</taxon>
        <taxon>Paenibacillus</taxon>
    </lineage>
</organism>
<dbReference type="Pfam" id="PF12010">
    <property type="entry name" value="DUF3502"/>
    <property type="match status" value="1"/>
</dbReference>
<gene>
    <name evidence="4" type="ORF">GZH47_20520</name>
</gene>